<evidence type="ECO:0008006" key="3">
    <source>
        <dbReference type="Google" id="ProtNLM"/>
    </source>
</evidence>
<comment type="caution">
    <text evidence="1">The sequence shown here is derived from an EMBL/GenBank/DDBJ whole genome shotgun (WGS) entry which is preliminary data.</text>
</comment>
<accession>A0ABT4ARS5</accession>
<dbReference type="PROSITE" id="PS51257">
    <property type="entry name" value="PROKAR_LIPOPROTEIN"/>
    <property type="match status" value="1"/>
</dbReference>
<gene>
    <name evidence="1" type="ORF">OWR29_02905</name>
</gene>
<keyword evidence="2" id="KW-1185">Reference proteome</keyword>
<dbReference type="RefSeq" id="WP_267560725.1">
    <property type="nucleotide sequence ID" value="NZ_JAPNTZ010000001.1"/>
</dbReference>
<evidence type="ECO:0000313" key="1">
    <source>
        <dbReference type="EMBL" id="MCY1136931.1"/>
    </source>
</evidence>
<proteinExistence type="predicted"/>
<reference evidence="1" key="1">
    <citation type="submission" date="2022-11" db="EMBL/GenBank/DDBJ databases">
        <authorList>
            <person name="Somphong A."/>
            <person name="Phongsopitanun W."/>
        </authorList>
    </citation>
    <scope>NUCLEOTIDE SEQUENCE</scope>
    <source>
        <strain evidence="1">Pm04-4</strain>
    </source>
</reference>
<name>A0ABT4ARS5_9ACTN</name>
<dbReference type="Proteomes" id="UP001151002">
    <property type="component" value="Unassembled WGS sequence"/>
</dbReference>
<sequence>MRALWTAAGALVVALAAGCGQGVGEIDRSELSHDIPQIRSLRLIDALPEPADLGPGWTLDTTSVDDEDYYNEYAISEVARNCEGASPTAAELTEPNEYTASVSMEPEEGPGHLWVRIAVDSPAGSADRLALIRAAYESCEVEGQSYQMLKPAGVDADESFGVRITEGSQVFTWVYARHGGLVVALSGREGVDAEPLLPKAMAEARAAVER</sequence>
<protein>
    <recommendedName>
        <fullName evidence="3">Lipoprotein</fullName>
    </recommendedName>
</protein>
<evidence type="ECO:0000313" key="2">
    <source>
        <dbReference type="Proteomes" id="UP001151002"/>
    </source>
</evidence>
<dbReference type="EMBL" id="JAPNTZ010000001">
    <property type="protein sequence ID" value="MCY1136931.1"/>
    <property type="molecule type" value="Genomic_DNA"/>
</dbReference>
<organism evidence="1 2">
    <name type="scientific">Paractinoplanes pyxinae</name>
    <dbReference type="NCBI Taxonomy" id="2997416"/>
    <lineage>
        <taxon>Bacteria</taxon>
        <taxon>Bacillati</taxon>
        <taxon>Actinomycetota</taxon>
        <taxon>Actinomycetes</taxon>
        <taxon>Micromonosporales</taxon>
        <taxon>Micromonosporaceae</taxon>
        <taxon>Paractinoplanes</taxon>
    </lineage>
</organism>